<sequence>MSSSSPAVASFPPASSPPPPRSLKLVLIGDGGVGKTTLRSRFLTGRFAPAYRATIGADFLTKTLPLDPEDPSSPRVTVSIWDTAGQERFASLGSSFYRGADAVIIAFDSTTSIARIQSRLAYWQNEFLTKTPIPPNENARRFCWVCVGCKTDLLPDDDRDSTLSLKRNQVQAVLDSILPRPGCEVQAEDITSELQLPPPPPPPPPQTEAASSSPNPARAIPKSDLKLNLDDTRQDRRKSLPYPSAMAKRASKQSLRSTISVKPLPTPPPPNSAGSASRSRSQRNSPRSYQQQRGSSREPASPALGLTTSADQSSSAASTPTPTAEKRSDPVDVTPTKYPRSLPIPDDSSSLPAERSELDNSSALSIPSPSPSPTAQSFPVFTPSSSDSGSSSNPLLYAGGIYVNGKVHKRDRLDSSVSNTSTIYHTPRNSTFFASSPSTHRWGGSGSSVPASGSGSDPAIPVAAAAGEGRARTSLESTRSNGSHPSAGGLQRRTSSDSVSSIRTVKGDDGTSSLGHGSNGASLRFGGSEAKERTSGSGRSSLDGPSLSLGSLGSLSDTQVKRKSSLAFSFKDGGDEGEDDENEEGGVDGDGDGSVTVGEDGHEMRNLVRPRAMARRDGSSDTVYAPRPREETTSVAGGEEGEDGLPAGLAPRPQSGISTSTSVTDRSWDQPTPRPGSWAQQAGDSTADDDGRGAHYVAEVEDVEEEDEEDDEEEDEYGLRSTRSAFPIKLEPIPFPTASSSAIYHEPHHLDDDGGSITLGRTMNSQPPNLSLTDPLDGATTSTTTSGGGGAPSLHQSKKEAAQAEMERWREARSKKRRSRMGTGATRVDSLRMEAEVSSIGSGSGVGRGESNSSEASRSRTVSDVVGESLEDGVGTPSGGRGGAEGEDVSGTHELDSSVSRRSSIFRPVEAVGTPTSGVPPVSNEHNNNPAVPSSVHHHHHQQSSPRPASPTHLDPTDPEPPTLEEGFHLFLTSSKTGTNVSSVFEHVVSRVSARWAYEEWEEREYRRAVREWKMARRLERGEGVGGTGDASKGRKGRWMAIFGRGRQGGRVSGGGVGGVDGEWEDEEDEEEERTRIAVRRAIRVAAGKDSGAGPFRGCCTG</sequence>
<feature type="compositionally biased region" description="Pro residues" evidence="5">
    <location>
        <begin position="196"/>
        <end position="206"/>
    </location>
</feature>
<dbReference type="InterPro" id="IPR027417">
    <property type="entry name" value="P-loop_NTPase"/>
</dbReference>
<feature type="compositionally biased region" description="Polar residues" evidence="5">
    <location>
        <begin position="759"/>
        <end position="772"/>
    </location>
</feature>
<reference evidence="6" key="1">
    <citation type="submission" date="2016-04" db="EMBL/GenBank/DDBJ databases">
        <authorList>
            <person name="Nguyen H.D."/>
            <person name="Samba Siva P."/>
            <person name="Cullis J."/>
            <person name="Levesque C.A."/>
            <person name="Hambleton S."/>
        </authorList>
    </citation>
    <scope>NUCLEOTIDE SEQUENCE</scope>
    <source>
        <strain evidence="6">DAOMC 236416</strain>
    </source>
</reference>
<feature type="compositionally biased region" description="Polar residues" evidence="5">
    <location>
        <begin position="510"/>
        <end position="521"/>
    </location>
</feature>
<feature type="compositionally biased region" description="Polar residues" evidence="5">
    <location>
        <begin position="492"/>
        <end position="503"/>
    </location>
</feature>
<organism evidence="6 7">
    <name type="scientific">Tilletia indica</name>
    <dbReference type="NCBI Taxonomy" id="43049"/>
    <lineage>
        <taxon>Eukaryota</taxon>
        <taxon>Fungi</taxon>
        <taxon>Dikarya</taxon>
        <taxon>Basidiomycota</taxon>
        <taxon>Ustilaginomycotina</taxon>
        <taxon>Exobasidiomycetes</taxon>
        <taxon>Tilletiales</taxon>
        <taxon>Tilletiaceae</taxon>
        <taxon>Tilletia</taxon>
    </lineage>
</organism>
<keyword evidence="3" id="KW-0342">GTP-binding</keyword>
<feature type="compositionally biased region" description="Gly residues" evidence="5">
    <location>
        <begin position="1050"/>
        <end position="1061"/>
    </location>
</feature>
<comment type="similarity">
    <text evidence="1">Belongs to the small GTPase superfamily. Rab family.</text>
</comment>
<dbReference type="FunFam" id="3.40.50.300:FF:001447">
    <property type="entry name" value="Ras-related protein Rab-1B"/>
    <property type="match status" value="1"/>
</dbReference>
<evidence type="ECO:0000256" key="3">
    <source>
        <dbReference type="ARBA" id="ARBA00023134"/>
    </source>
</evidence>
<dbReference type="PRINTS" id="PR00449">
    <property type="entry name" value="RASTRNSFRMNG"/>
</dbReference>
<evidence type="ECO:0000256" key="1">
    <source>
        <dbReference type="ARBA" id="ARBA00006270"/>
    </source>
</evidence>
<dbReference type="GO" id="GO:0000329">
    <property type="term" value="C:fungal-type vacuole membrane"/>
    <property type="evidence" value="ECO:0007669"/>
    <property type="project" value="TreeGrafter"/>
</dbReference>
<feature type="compositionally biased region" description="Low complexity" evidence="5">
    <location>
        <begin position="447"/>
        <end position="456"/>
    </location>
</feature>
<keyword evidence="4" id="KW-0449">Lipoprotein</keyword>
<feature type="compositionally biased region" description="Acidic residues" evidence="5">
    <location>
        <begin position="575"/>
        <end position="591"/>
    </location>
</feature>
<proteinExistence type="inferred from homology"/>
<feature type="compositionally biased region" description="Low complexity" evidence="5">
    <location>
        <begin position="943"/>
        <end position="954"/>
    </location>
</feature>
<gene>
    <name evidence="6" type="ORF">A4X13_0g6644</name>
</gene>
<dbReference type="GO" id="GO:0032889">
    <property type="term" value="P:regulation of vacuole fusion, non-autophagic"/>
    <property type="evidence" value="ECO:0007669"/>
    <property type="project" value="TreeGrafter"/>
</dbReference>
<evidence type="ECO:0000313" key="6">
    <source>
        <dbReference type="EMBL" id="KAE8244369.1"/>
    </source>
</evidence>
<feature type="region of interest" description="Disordered" evidence="5">
    <location>
        <begin position="744"/>
        <end position="965"/>
    </location>
</feature>
<feature type="compositionally biased region" description="Basic and acidic residues" evidence="5">
    <location>
        <begin position="221"/>
        <end position="238"/>
    </location>
</feature>
<dbReference type="PANTHER" id="PTHR47981">
    <property type="entry name" value="RAB FAMILY"/>
    <property type="match status" value="1"/>
</dbReference>
<evidence type="ECO:0000256" key="5">
    <source>
        <dbReference type="SAM" id="MobiDB-lite"/>
    </source>
</evidence>
<dbReference type="GO" id="GO:0005770">
    <property type="term" value="C:late endosome"/>
    <property type="evidence" value="ECO:0007669"/>
    <property type="project" value="TreeGrafter"/>
</dbReference>
<dbReference type="SUPFAM" id="SSF52540">
    <property type="entry name" value="P-loop containing nucleoside triphosphate hydrolases"/>
    <property type="match status" value="1"/>
</dbReference>
<evidence type="ECO:0000256" key="4">
    <source>
        <dbReference type="ARBA" id="ARBA00023289"/>
    </source>
</evidence>
<feature type="region of interest" description="Disordered" evidence="5">
    <location>
        <begin position="193"/>
        <end position="723"/>
    </location>
</feature>
<feature type="compositionally biased region" description="Low complexity" evidence="5">
    <location>
        <begin position="361"/>
        <end position="392"/>
    </location>
</feature>
<dbReference type="SMART" id="SM00175">
    <property type="entry name" value="RAB"/>
    <property type="match status" value="1"/>
</dbReference>
<feature type="compositionally biased region" description="Polar residues" evidence="5">
    <location>
        <begin position="415"/>
        <end position="439"/>
    </location>
</feature>
<dbReference type="AlphaFoldDB" id="A0A177TR83"/>
<feature type="compositionally biased region" description="Polar residues" evidence="5">
    <location>
        <begin position="655"/>
        <end position="665"/>
    </location>
</feature>
<feature type="compositionally biased region" description="Acidic residues" evidence="5">
    <location>
        <begin position="699"/>
        <end position="716"/>
    </location>
</feature>
<keyword evidence="4" id="KW-0636">Prenylation</keyword>
<comment type="caution">
    <text evidence="6">The sequence shown here is derived from an EMBL/GenBank/DDBJ whole genome shotgun (WGS) entry which is preliminary data.</text>
</comment>
<dbReference type="EMBL" id="LWDF02000666">
    <property type="protein sequence ID" value="KAE8244369.1"/>
    <property type="molecule type" value="Genomic_DNA"/>
</dbReference>
<protein>
    <submittedName>
        <fullName evidence="6">Uncharacterized protein</fullName>
    </submittedName>
</protein>
<accession>A0A177TR83</accession>
<dbReference type="PANTHER" id="PTHR47981:SF20">
    <property type="entry name" value="RAS-RELATED PROTEIN RAB-7A"/>
    <property type="match status" value="1"/>
</dbReference>
<feature type="compositionally biased region" description="Low complexity" evidence="5">
    <location>
        <begin position="307"/>
        <end position="323"/>
    </location>
</feature>
<dbReference type="InterPro" id="IPR005225">
    <property type="entry name" value="Small_GTP-bd"/>
</dbReference>
<feature type="compositionally biased region" description="Polar residues" evidence="5">
    <location>
        <begin position="474"/>
        <end position="484"/>
    </location>
</feature>
<feature type="compositionally biased region" description="Low complexity" evidence="5">
    <location>
        <begin position="339"/>
        <end position="352"/>
    </location>
</feature>
<name>A0A177TR83_9BASI</name>
<dbReference type="Proteomes" id="UP000077521">
    <property type="component" value="Unassembled WGS sequence"/>
</dbReference>
<evidence type="ECO:0000256" key="2">
    <source>
        <dbReference type="ARBA" id="ARBA00022741"/>
    </source>
</evidence>
<feature type="region of interest" description="Disordered" evidence="5">
    <location>
        <begin position="1050"/>
        <end position="1073"/>
    </location>
</feature>
<feature type="compositionally biased region" description="Low complexity" evidence="5">
    <location>
        <begin position="535"/>
        <end position="556"/>
    </location>
</feature>
<keyword evidence="7" id="KW-1185">Reference proteome</keyword>
<feature type="compositionally biased region" description="Low complexity" evidence="5">
    <location>
        <begin position="272"/>
        <end position="293"/>
    </location>
</feature>
<dbReference type="SMART" id="SM00173">
    <property type="entry name" value="RAS"/>
    <property type="match status" value="1"/>
</dbReference>
<dbReference type="GO" id="GO:0003924">
    <property type="term" value="F:GTPase activity"/>
    <property type="evidence" value="ECO:0007669"/>
    <property type="project" value="InterPro"/>
</dbReference>
<keyword evidence="2" id="KW-0547">Nucleotide-binding</keyword>
<dbReference type="SMART" id="SM00174">
    <property type="entry name" value="RHO"/>
    <property type="match status" value="1"/>
</dbReference>
<dbReference type="Gene3D" id="3.40.50.300">
    <property type="entry name" value="P-loop containing nucleotide triphosphate hydrolases"/>
    <property type="match status" value="1"/>
</dbReference>
<dbReference type="NCBIfam" id="TIGR00231">
    <property type="entry name" value="small_GTP"/>
    <property type="match status" value="1"/>
</dbReference>
<feature type="compositionally biased region" description="Acidic residues" evidence="5">
    <location>
        <begin position="1062"/>
        <end position="1072"/>
    </location>
</feature>
<feature type="compositionally biased region" description="Basic and acidic residues" evidence="5">
    <location>
        <begin position="797"/>
        <end position="812"/>
    </location>
</feature>
<dbReference type="GO" id="GO:0005525">
    <property type="term" value="F:GTP binding"/>
    <property type="evidence" value="ECO:0007669"/>
    <property type="project" value="UniProtKB-KW"/>
</dbReference>
<reference evidence="6" key="2">
    <citation type="journal article" date="2019" name="IMA Fungus">
        <title>Genome sequencing and comparison of five Tilletia species to identify candidate genes for the detection of regulated species infecting wheat.</title>
        <authorList>
            <person name="Nguyen H.D.T."/>
            <person name="Sultana T."/>
            <person name="Kesanakurti P."/>
            <person name="Hambleton S."/>
        </authorList>
    </citation>
    <scope>NUCLEOTIDE SEQUENCE</scope>
    <source>
        <strain evidence="6">DAOMC 236416</strain>
    </source>
</reference>
<evidence type="ECO:0000313" key="7">
    <source>
        <dbReference type="Proteomes" id="UP000077521"/>
    </source>
</evidence>
<dbReference type="Pfam" id="PF08477">
    <property type="entry name" value="Roc"/>
    <property type="match status" value="1"/>
</dbReference>
<dbReference type="InterPro" id="IPR001806">
    <property type="entry name" value="Small_GTPase"/>
</dbReference>
<dbReference type="PROSITE" id="PS51419">
    <property type="entry name" value="RAB"/>
    <property type="match status" value="1"/>
</dbReference>